<comment type="caution">
    <text evidence="1">The sequence shown here is derived from an EMBL/GenBank/DDBJ whole genome shotgun (WGS) entry which is preliminary data.</text>
</comment>
<organism evidence="1 2">
    <name type="scientific">Parasponia andersonii</name>
    <name type="common">Sponia andersonii</name>
    <dbReference type="NCBI Taxonomy" id="3476"/>
    <lineage>
        <taxon>Eukaryota</taxon>
        <taxon>Viridiplantae</taxon>
        <taxon>Streptophyta</taxon>
        <taxon>Embryophyta</taxon>
        <taxon>Tracheophyta</taxon>
        <taxon>Spermatophyta</taxon>
        <taxon>Magnoliopsida</taxon>
        <taxon>eudicotyledons</taxon>
        <taxon>Gunneridae</taxon>
        <taxon>Pentapetalae</taxon>
        <taxon>rosids</taxon>
        <taxon>fabids</taxon>
        <taxon>Rosales</taxon>
        <taxon>Cannabaceae</taxon>
        <taxon>Parasponia</taxon>
    </lineage>
</organism>
<accession>A0A2P5DK52</accession>
<proteinExistence type="predicted"/>
<dbReference type="EMBL" id="JXTB01000032">
    <property type="protein sequence ID" value="PON73684.1"/>
    <property type="molecule type" value="Genomic_DNA"/>
</dbReference>
<dbReference type="Proteomes" id="UP000237105">
    <property type="component" value="Unassembled WGS sequence"/>
</dbReference>
<reference evidence="2" key="1">
    <citation type="submission" date="2016-06" db="EMBL/GenBank/DDBJ databases">
        <title>Parallel loss of symbiosis genes in relatives of nitrogen-fixing non-legume Parasponia.</title>
        <authorList>
            <person name="Van Velzen R."/>
            <person name="Holmer R."/>
            <person name="Bu F."/>
            <person name="Rutten L."/>
            <person name="Van Zeijl A."/>
            <person name="Liu W."/>
            <person name="Santuari L."/>
            <person name="Cao Q."/>
            <person name="Sharma T."/>
            <person name="Shen D."/>
            <person name="Roswanjaya Y."/>
            <person name="Wardhani T."/>
            <person name="Kalhor M.S."/>
            <person name="Jansen J."/>
            <person name="Van den Hoogen J."/>
            <person name="Gungor B."/>
            <person name="Hartog M."/>
            <person name="Hontelez J."/>
            <person name="Verver J."/>
            <person name="Yang W.-C."/>
            <person name="Schijlen E."/>
            <person name="Repin R."/>
            <person name="Schilthuizen M."/>
            <person name="Schranz E."/>
            <person name="Heidstra R."/>
            <person name="Miyata K."/>
            <person name="Fedorova E."/>
            <person name="Kohlen W."/>
            <person name="Bisseling T."/>
            <person name="Smit S."/>
            <person name="Geurts R."/>
        </authorList>
    </citation>
    <scope>NUCLEOTIDE SEQUENCE [LARGE SCALE GENOMIC DNA]</scope>
    <source>
        <strain evidence="2">cv. WU1-14</strain>
    </source>
</reference>
<protein>
    <submittedName>
        <fullName evidence="1">Uncharacterized protein</fullName>
    </submittedName>
</protein>
<gene>
    <name evidence="1" type="ORF">PanWU01x14_055720</name>
</gene>
<name>A0A2P5DK52_PARAD</name>
<evidence type="ECO:0000313" key="2">
    <source>
        <dbReference type="Proteomes" id="UP000237105"/>
    </source>
</evidence>
<dbReference type="OrthoDB" id="10543691at2759"/>
<keyword evidence="2" id="KW-1185">Reference proteome</keyword>
<sequence length="59" mass="6855">MDISVERAVPNEYDYFVRVGVGGDQRTIITTTAPKRLRCQRLDSMLTEKELVCDETWTF</sequence>
<evidence type="ECO:0000313" key="1">
    <source>
        <dbReference type="EMBL" id="PON73684.1"/>
    </source>
</evidence>
<dbReference type="AlphaFoldDB" id="A0A2P5DK52"/>